<sequence>MDPSGGPMTPAVADLVRAERLAFIDTLESLSAEQWLAPSLCDAWRVLDVAAHVAWAPVLRPLPATGRLVRNGFSMNRMIASSAVEWSRRGRRAILEQLRDNAESGARPVGMPVVAALADAVVHGLDVRRPLGIAHDPPEGALEPLARSALAIPWPMNTVIGGSARKRVAGITLVATDAEWRHGTGPEVRASTEAILLLLHGRGRALTPAELTGEGAERLHAADGSGSAVE</sequence>
<dbReference type="SUPFAM" id="SSF109854">
    <property type="entry name" value="DinB/YfiT-like putative metalloenzymes"/>
    <property type="match status" value="1"/>
</dbReference>
<evidence type="ECO:0000313" key="2">
    <source>
        <dbReference type="Proteomes" id="UP000246018"/>
    </source>
</evidence>
<keyword evidence="1" id="KW-0413">Isomerase</keyword>
<evidence type="ECO:0000313" key="1">
    <source>
        <dbReference type="EMBL" id="PVG83907.1"/>
    </source>
</evidence>
<accession>A0A2T8FDX5</accession>
<dbReference type="EMBL" id="QDGZ01000002">
    <property type="protein sequence ID" value="PVG83907.1"/>
    <property type="molecule type" value="Genomic_DNA"/>
</dbReference>
<reference evidence="1 2" key="1">
    <citation type="submission" date="2018-04" db="EMBL/GenBank/DDBJ databases">
        <title>Genome of Nocardioides gansuensis WSJ-1.</title>
        <authorList>
            <person name="Wu S."/>
            <person name="Wang G."/>
        </authorList>
    </citation>
    <scope>NUCLEOTIDE SEQUENCE [LARGE SCALE GENOMIC DNA]</scope>
    <source>
        <strain evidence="1 2">WSJ-1</strain>
    </source>
</reference>
<dbReference type="GO" id="GO:0016853">
    <property type="term" value="F:isomerase activity"/>
    <property type="evidence" value="ECO:0007669"/>
    <property type="project" value="UniProtKB-KW"/>
</dbReference>
<comment type="caution">
    <text evidence="1">The sequence shown here is derived from an EMBL/GenBank/DDBJ whole genome shotgun (WGS) entry which is preliminary data.</text>
</comment>
<dbReference type="AlphaFoldDB" id="A0A2T8FDX5"/>
<dbReference type="InterPro" id="IPR017517">
    <property type="entry name" value="Maleyloyr_isom"/>
</dbReference>
<protein>
    <submittedName>
        <fullName evidence="1">Maleylpyruvate isomerase family mycothiol-dependent enzyme</fullName>
    </submittedName>
</protein>
<keyword evidence="2" id="KW-1185">Reference proteome</keyword>
<dbReference type="InterPro" id="IPR034660">
    <property type="entry name" value="DinB/YfiT-like"/>
</dbReference>
<name>A0A2T8FDX5_9ACTN</name>
<dbReference type="Proteomes" id="UP000246018">
    <property type="component" value="Unassembled WGS sequence"/>
</dbReference>
<dbReference type="OrthoDB" id="5178565at2"/>
<dbReference type="Gene3D" id="1.20.120.450">
    <property type="entry name" value="dinb family like domain"/>
    <property type="match status" value="1"/>
</dbReference>
<proteinExistence type="predicted"/>
<gene>
    <name evidence="1" type="ORF">DDE18_06345</name>
</gene>
<organism evidence="1 2">
    <name type="scientific">Nocardioides gansuensis</name>
    <dbReference type="NCBI Taxonomy" id="2138300"/>
    <lineage>
        <taxon>Bacteria</taxon>
        <taxon>Bacillati</taxon>
        <taxon>Actinomycetota</taxon>
        <taxon>Actinomycetes</taxon>
        <taxon>Propionibacteriales</taxon>
        <taxon>Nocardioidaceae</taxon>
        <taxon>Nocardioides</taxon>
    </lineage>
</organism>
<keyword evidence="1" id="KW-0670">Pyruvate</keyword>
<dbReference type="NCBIfam" id="TIGR03083">
    <property type="entry name" value="maleylpyruvate isomerase family mycothiol-dependent enzyme"/>
    <property type="match status" value="1"/>
</dbReference>